<feature type="compositionally biased region" description="Basic and acidic residues" evidence="1">
    <location>
        <begin position="75"/>
        <end position="90"/>
    </location>
</feature>
<keyword evidence="4" id="KW-1185">Reference proteome</keyword>
<feature type="region of interest" description="Disordered" evidence="1">
    <location>
        <begin position="188"/>
        <end position="217"/>
    </location>
</feature>
<feature type="compositionally biased region" description="Low complexity" evidence="1">
    <location>
        <begin position="196"/>
        <end position="214"/>
    </location>
</feature>
<dbReference type="AlphaFoldDB" id="A0A922CWF4"/>
<name>A0A922CWF4_MANSE</name>
<evidence type="ECO:0000256" key="2">
    <source>
        <dbReference type="SAM" id="SignalP"/>
    </source>
</evidence>
<comment type="caution">
    <text evidence="3">The sequence shown here is derived from an EMBL/GenBank/DDBJ whole genome shotgun (WGS) entry which is preliminary data.</text>
</comment>
<evidence type="ECO:0000313" key="3">
    <source>
        <dbReference type="EMBL" id="KAG6460503.1"/>
    </source>
</evidence>
<protein>
    <submittedName>
        <fullName evidence="3">Uncharacterized protein</fullName>
    </submittedName>
</protein>
<reference evidence="3" key="2">
    <citation type="submission" date="2020-12" db="EMBL/GenBank/DDBJ databases">
        <authorList>
            <person name="Kanost M."/>
        </authorList>
    </citation>
    <scope>NUCLEOTIDE SEQUENCE</scope>
</reference>
<sequence>MLYILVLSLVTIASSRSVYYEDKVFGLTGTSDSVYANFDLARQSKMVQSHSNHRQGIETTEPFMGHQKHWHHQHDHGDFHEHNTHNRKDGYYNINQRSENRNTEINAQRTKTNPNIKTDNSTHLIRVNNTQTFNKTNHNDTKLYSMETAKNKSSKISVEARVLIDENRTINEAKRNNSANLDGERWIWDSGSTSAKPRTMNTTTETPKTSNSTTANPTTFGLGDRAAFSGDGCPTNKVKVGNTCVEED</sequence>
<feature type="region of interest" description="Disordered" evidence="1">
    <location>
        <begin position="70"/>
        <end position="119"/>
    </location>
</feature>
<organism evidence="3 4">
    <name type="scientific">Manduca sexta</name>
    <name type="common">Tobacco hawkmoth</name>
    <name type="synonym">Tobacco hornworm</name>
    <dbReference type="NCBI Taxonomy" id="7130"/>
    <lineage>
        <taxon>Eukaryota</taxon>
        <taxon>Metazoa</taxon>
        <taxon>Ecdysozoa</taxon>
        <taxon>Arthropoda</taxon>
        <taxon>Hexapoda</taxon>
        <taxon>Insecta</taxon>
        <taxon>Pterygota</taxon>
        <taxon>Neoptera</taxon>
        <taxon>Endopterygota</taxon>
        <taxon>Lepidoptera</taxon>
        <taxon>Glossata</taxon>
        <taxon>Ditrysia</taxon>
        <taxon>Bombycoidea</taxon>
        <taxon>Sphingidae</taxon>
        <taxon>Sphinginae</taxon>
        <taxon>Sphingini</taxon>
        <taxon>Manduca</taxon>
    </lineage>
</organism>
<feature type="signal peptide" evidence="2">
    <location>
        <begin position="1"/>
        <end position="15"/>
    </location>
</feature>
<accession>A0A922CWF4</accession>
<keyword evidence="2" id="KW-0732">Signal</keyword>
<feature type="compositionally biased region" description="Polar residues" evidence="1">
    <location>
        <begin position="93"/>
        <end position="119"/>
    </location>
</feature>
<feature type="chain" id="PRO_5036950573" evidence="2">
    <location>
        <begin position="16"/>
        <end position="248"/>
    </location>
</feature>
<dbReference type="Proteomes" id="UP000791440">
    <property type="component" value="Unassembled WGS sequence"/>
</dbReference>
<evidence type="ECO:0000313" key="4">
    <source>
        <dbReference type="Proteomes" id="UP000791440"/>
    </source>
</evidence>
<dbReference type="EMBL" id="JH668676">
    <property type="protein sequence ID" value="KAG6460503.1"/>
    <property type="molecule type" value="Genomic_DNA"/>
</dbReference>
<evidence type="ECO:0000256" key="1">
    <source>
        <dbReference type="SAM" id="MobiDB-lite"/>
    </source>
</evidence>
<gene>
    <name evidence="3" type="ORF">O3G_MSEX012029</name>
</gene>
<proteinExistence type="predicted"/>
<reference evidence="3" key="1">
    <citation type="journal article" date="2016" name="Insect Biochem. Mol. Biol.">
        <title>Multifaceted biological insights from a draft genome sequence of the tobacco hornworm moth, Manduca sexta.</title>
        <authorList>
            <person name="Kanost M.R."/>
            <person name="Arrese E.L."/>
            <person name="Cao X."/>
            <person name="Chen Y.R."/>
            <person name="Chellapilla S."/>
            <person name="Goldsmith M.R."/>
            <person name="Grosse-Wilde E."/>
            <person name="Heckel D.G."/>
            <person name="Herndon N."/>
            <person name="Jiang H."/>
            <person name="Papanicolaou A."/>
            <person name="Qu J."/>
            <person name="Soulages J.L."/>
            <person name="Vogel H."/>
            <person name="Walters J."/>
            <person name="Waterhouse R.M."/>
            <person name="Ahn S.J."/>
            <person name="Almeida F.C."/>
            <person name="An C."/>
            <person name="Aqrawi P."/>
            <person name="Bretschneider A."/>
            <person name="Bryant W.B."/>
            <person name="Bucks S."/>
            <person name="Chao H."/>
            <person name="Chevignon G."/>
            <person name="Christen J.M."/>
            <person name="Clarke D.F."/>
            <person name="Dittmer N.T."/>
            <person name="Ferguson L.C.F."/>
            <person name="Garavelou S."/>
            <person name="Gordon K.H.J."/>
            <person name="Gunaratna R.T."/>
            <person name="Han Y."/>
            <person name="Hauser F."/>
            <person name="He Y."/>
            <person name="Heidel-Fischer H."/>
            <person name="Hirsh A."/>
            <person name="Hu Y."/>
            <person name="Jiang H."/>
            <person name="Kalra D."/>
            <person name="Klinner C."/>
            <person name="Konig C."/>
            <person name="Kovar C."/>
            <person name="Kroll A.R."/>
            <person name="Kuwar S.S."/>
            <person name="Lee S.L."/>
            <person name="Lehman R."/>
            <person name="Li K."/>
            <person name="Li Z."/>
            <person name="Liang H."/>
            <person name="Lovelace S."/>
            <person name="Lu Z."/>
            <person name="Mansfield J.H."/>
            <person name="McCulloch K.J."/>
            <person name="Mathew T."/>
            <person name="Morton B."/>
            <person name="Muzny D.M."/>
            <person name="Neunemann D."/>
            <person name="Ongeri F."/>
            <person name="Pauchet Y."/>
            <person name="Pu L.L."/>
            <person name="Pyrousis I."/>
            <person name="Rao X.J."/>
            <person name="Redding A."/>
            <person name="Roesel C."/>
            <person name="Sanchez-Gracia A."/>
            <person name="Schaack S."/>
            <person name="Shukla A."/>
            <person name="Tetreau G."/>
            <person name="Wang Y."/>
            <person name="Xiong G.H."/>
            <person name="Traut W."/>
            <person name="Walsh T.K."/>
            <person name="Worley K.C."/>
            <person name="Wu D."/>
            <person name="Wu W."/>
            <person name="Wu Y.Q."/>
            <person name="Zhang X."/>
            <person name="Zou Z."/>
            <person name="Zucker H."/>
            <person name="Briscoe A.D."/>
            <person name="Burmester T."/>
            <person name="Clem R.J."/>
            <person name="Feyereisen R."/>
            <person name="Grimmelikhuijzen C.J.P."/>
            <person name="Hamodrakas S.J."/>
            <person name="Hansson B.S."/>
            <person name="Huguet E."/>
            <person name="Jermiin L.S."/>
            <person name="Lan Q."/>
            <person name="Lehman H.K."/>
            <person name="Lorenzen M."/>
            <person name="Merzendorfer H."/>
            <person name="Michalopoulos I."/>
            <person name="Morton D.B."/>
            <person name="Muthukrishnan S."/>
            <person name="Oakeshott J.G."/>
            <person name="Palmer W."/>
            <person name="Park Y."/>
            <person name="Passarelli A.L."/>
            <person name="Rozas J."/>
            <person name="Schwartz L.M."/>
            <person name="Smith W."/>
            <person name="Southgate A."/>
            <person name="Vilcinskas A."/>
            <person name="Vogt R."/>
            <person name="Wang P."/>
            <person name="Werren J."/>
            <person name="Yu X.Q."/>
            <person name="Zhou J.J."/>
            <person name="Brown S.J."/>
            <person name="Scherer S.E."/>
            <person name="Richards S."/>
            <person name="Blissard G.W."/>
        </authorList>
    </citation>
    <scope>NUCLEOTIDE SEQUENCE</scope>
</reference>